<feature type="transmembrane region" description="Helical" evidence="5">
    <location>
        <begin position="107"/>
        <end position="127"/>
    </location>
</feature>
<evidence type="ECO:0000256" key="4">
    <source>
        <dbReference type="ARBA" id="ARBA00023136"/>
    </source>
</evidence>
<evidence type="ECO:0000256" key="1">
    <source>
        <dbReference type="ARBA" id="ARBA00004141"/>
    </source>
</evidence>
<keyword evidence="7" id="KW-1185">Reference proteome</keyword>
<accession>A0ABW2Q3Y7</accession>
<dbReference type="RefSeq" id="WP_382390255.1">
    <property type="nucleotide sequence ID" value="NZ_JBHTCQ010000001.1"/>
</dbReference>
<proteinExistence type="predicted"/>
<feature type="transmembrane region" description="Helical" evidence="5">
    <location>
        <begin position="422"/>
        <end position="443"/>
    </location>
</feature>
<name>A0ABW2Q3Y7_9MICO</name>
<keyword evidence="3 5" id="KW-1133">Transmembrane helix</keyword>
<dbReference type="EMBL" id="JBHTCQ010000001">
    <property type="protein sequence ID" value="MFC7403622.1"/>
    <property type="molecule type" value="Genomic_DNA"/>
</dbReference>
<feature type="transmembrane region" description="Helical" evidence="5">
    <location>
        <begin position="62"/>
        <end position="86"/>
    </location>
</feature>
<reference evidence="7" key="1">
    <citation type="journal article" date="2019" name="Int. J. Syst. Evol. Microbiol.">
        <title>The Global Catalogue of Microorganisms (GCM) 10K type strain sequencing project: providing services to taxonomists for standard genome sequencing and annotation.</title>
        <authorList>
            <consortium name="The Broad Institute Genomics Platform"/>
            <consortium name="The Broad Institute Genome Sequencing Center for Infectious Disease"/>
            <person name="Wu L."/>
            <person name="Ma J."/>
        </authorList>
    </citation>
    <scope>NUCLEOTIDE SEQUENCE [LARGE SCALE GENOMIC DNA]</scope>
    <source>
        <strain evidence="7">JCM 1490</strain>
    </source>
</reference>
<keyword evidence="4 5" id="KW-0472">Membrane</keyword>
<evidence type="ECO:0000313" key="6">
    <source>
        <dbReference type="EMBL" id="MFC7403622.1"/>
    </source>
</evidence>
<gene>
    <name evidence="6" type="ORF">ACFQQL_00770</name>
</gene>
<dbReference type="InterPro" id="IPR001046">
    <property type="entry name" value="NRAMP_fam"/>
</dbReference>
<keyword evidence="2 5" id="KW-0812">Transmembrane</keyword>
<feature type="transmembrane region" description="Helical" evidence="5">
    <location>
        <begin position="28"/>
        <end position="50"/>
    </location>
</feature>
<feature type="transmembrane region" description="Helical" evidence="5">
    <location>
        <begin position="174"/>
        <end position="192"/>
    </location>
</feature>
<comment type="subcellular location">
    <subcellularLocation>
        <location evidence="1">Membrane</location>
        <topology evidence="1">Multi-pass membrane protein</topology>
    </subcellularLocation>
</comment>
<dbReference type="NCBIfam" id="NF037982">
    <property type="entry name" value="Nramp_1"/>
    <property type="match status" value="1"/>
</dbReference>
<sequence length="484" mass="52668">MSTEQRLTPDDLDALTYPDPPERLRKRLTVAAAVAVLGPGAIVASANIGSGEMIFASRGGAVFGYALIWAFAVSAVAKAALAYSFNRYTVVTGEHPMARWAVLFRGPRGWFTLLMGVVSILAVPSWVGGLGISIGDLMGTIFTGSGALWATGLIVLSGILSWFGGYARLEKAQTVIVGFMLLAIAVSVVVLQPDWLAALAGLVPNVPEYNAWVGEAYPAVTERPVWLEVATYLGAVGGGTYDYIGYAGMMREKRWGMLGRRDQVALGERLARVSHTERLPLSTDAEQVARAKAWSRAPLGDTVLSFAAIAVFATMFMLNGASLLAAEQLIPDENDTLTFQAQFLTAVHPTLEYLYYVAVFFAFFGSLYAFWELYTYTAFETLAPVFTKVRLAGQRRVRPWMYLYILVASLALVWTVGELVIIVTPASVLGGLLTSGLFCLAILWTEKKVLPESHRLTRPGRWWVLLSGILLTFLGVVSTWELLA</sequence>
<feature type="transmembrane region" description="Helical" evidence="5">
    <location>
        <begin position="225"/>
        <end position="244"/>
    </location>
</feature>
<feature type="transmembrane region" description="Helical" evidence="5">
    <location>
        <begin position="147"/>
        <end position="167"/>
    </location>
</feature>
<evidence type="ECO:0000256" key="2">
    <source>
        <dbReference type="ARBA" id="ARBA00022692"/>
    </source>
</evidence>
<evidence type="ECO:0000256" key="5">
    <source>
        <dbReference type="SAM" id="Phobius"/>
    </source>
</evidence>
<feature type="transmembrane region" description="Helical" evidence="5">
    <location>
        <begin position="400"/>
        <end position="416"/>
    </location>
</feature>
<dbReference type="Proteomes" id="UP001596455">
    <property type="component" value="Unassembled WGS sequence"/>
</dbReference>
<feature type="transmembrane region" description="Helical" evidence="5">
    <location>
        <begin position="303"/>
        <end position="326"/>
    </location>
</feature>
<feature type="transmembrane region" description="Helical" evidence="5">
    <location>
        <begin position="463"/>
        <end position="483"/>
    </location>
</feature>
<dbReference type="Pfam" id="PF01566">
    <property type="entry name" value="Nramp"/>
    <property type="match status" value="1"/>
</dbReference>
<comment type="caution">
    <text evidence="6">The sequence shown here is derived from an EMBL/GenBank/DDBJ whole genome shotgun (WGS) entry which is preliminary data.</text>
</comment>
<protein>
    <submittedName>
        <fullName evidence="6">Nramp family divalent metal transporter</fullName>
    </submittedName>
</protein>
<evidence type="ECO:0000256" key="3">
    <source>
        <dbReference type="ARBA" id="ARBA00022989"/>
    </source>
</evidence>
<feature type="transmembrane region" description="Helical" evidence="5">
    <location>
        <begin position="353"/>
        <end position="379"/>
    </location>
</feature>
<organism evidence="6 7">
    <name type="scientific">Georgenia alba</name>
    <dbReference type="NCBI Taxonomy" id="2233858"/>
    <lineage>
        <taxon>Bacteria</taxon>
        <taxon>Bacillati</taxon>
        <taxon>Actinomycetota</taxon>
        <taxon>Actinomycetes</taxon>
        <taxon>Micrococcales</taxon>
        <taxon>Bogoriellaceae</taxon>
        <taxon>Georgenia</taxon>
    </lineage>
</organism>
<evidence type="ECO:0000313" key="7">
    <source>
        <dbReference type="Proteomes" id="UP001596455"/>
    </source>
</evidence>